<dbReference type="SUPFAM" id="SSF53474">
    <property type="entry name" value="alpha/beta-Hydrolases"/>
    <property type="match status" value="1"/>
</dbReference>
<keyword evidence="4" id="KW-1185">Reference proteome</keyword>
<keyword evidence="1" id="KW-0732">Signal</keyword>
<sequence>MNSIGAVARFIGLSLMAFLFGCSKAPESAPVVAPQPQPSFTPYGSWSSPITASAVYSAFSAIGELQSSGDMLYFVESDPAAQGQSGIKRLDSNDNVIQVVDAQFGVGSRVHEYGGAPFLAIGNSIFATKMADQRLYRIAPNQPPVPLTPEGTRQADCVFFTKGSRILCVREDHRVDGEATASLVAVNLNQPGEGEVYLSGQDFFSSPTINPSNTQAAWLTWEHPNMPWDNTQLWRGELDKKGAIIQPQQVKLPTNGAIMQPQYSPDGTLYFIADFDNWWNLYRINAMGNIEQVTQLTGEIGGPAWGLGRNDYAFESNQHVIVGLQQQGHLDLLRVDLDSGVSETLATDFASVKQLISHQGQVYFVGAKETPERGIYRVTGRGTELVYAPEIAAVEPSYIAKPVSMSFTTADGSTAYGLYYPPTNPNFVADTGSLPPLIMMLHGGPTAAASAAYSGDIQFWTSRGFAVFNLNYRGSTGYGREFRRSLYGNWGVADVEDAIYAAKYLVQQKLADPEKLAIRGGSAGGFSVLAALAFHDTFKAGTSYYGVSDIEVLAKETHKFESRYLDQLIGPYPQMQQTYRDRSPLYHLDGLNEPLLLFQGLEDKVVPPNQSEMIYRGLVDKGVPTAYVAFAGEGHGFKQPQHNILALETELAFYGRVFGFTPAGELPSVPLQNAQVLAR</sequence>
<dbReference type="InterPro" id="IPR011042">
    <property type="entry name" value="6-blade_b-propeller_TolB-like"/>
</dbReference>
<gene>
    <name evidence="3" type="ORF">JYB87_06890</name>
</gene>
<dbReference type="EMBL" id="CP071503">
    <property type="protein sequence ID" value="QSX34939.1"/>
    <property type="molecule type" value="Genomic_DNA"/>
</dbReference>
<feature type="chain" id="PRO_5046956101" evidence="1">
    <location>
        <begin position="26"/>
        <end position="679"/>
    </location>
</feature>
<feature type="domain" description="Peptidase S9 prolyl oligopeptidase catalytic" evidence="2">
    <location>
        <begin position="453"/>
        <end position="659"/>
    </location>
</feature>
<dbReference type="InterPro" id="IPR029058">
    <property type="entry name" value="AB_hydrolase_fold"/>
</dbReference>
<accession>A0ABX7QUJ4</accession>
<proteinExistence type="predicted"/>
<evidence type="ECO:0000259" key="2">
    <source>
        <dbReference type="Pfam" id="PF00326"/>
    </source>
</evidence>
<dbReference type="Gene3D" id="2.120.10.30">
    <property type="entry name" value="TolB, C-terminal domain"/>
    <property type="match status" value="1"/>
</dbReference>
<evidence type="ECO:0000313" key="4">
    <source>
        <dbReference type="Proteomes" id="UP000662770"/>
    </source>
</evidence>
<name>A0ABX7QUJ4_9GAMM</name>
<dbReference type="Proteomes" id="UP000662770">
    <property type="component" value="Chromosome"/>
</dbReference>
<evidence type="ECO:0000256" key="1">
    <source>
        <dbReference type="SAM" id="SignalP"/>
    </source>
</evidence>
<dbReference type="InterPro" id="IPR001375">
    <property type="entry name" value="Peptidase_S9_cat"/>
</dbReference>
<dbReference type="RefSeq" id="WP_207356136.1">
    <property type="nucleotide sequence ID" value="NZ_CP071503.1"/>
</dbReference>
<dbReference type="PANTHER" id="PTHR43056:SF5">
    <property type="entry name" value="PEPTIDASE S9 PROLYL OLIGOPEPTIDASE CATALYTIC DOMAIN-CONTAINING PROTEIN"/>
    <property type="match status" value="1"/>
</dbReference>
<protein>
    <submittedName>
        <fullName evidence="3">S9 family peptidase</fullName>
    </submittedName>
</protein>
<feature type="signal peptide" evidence="1">
    <location>
        <begin position="1"/>
        <end position="25"/>
    </location>
</feature>
<dbReference type="Pfam" id="PF00326">
    <property type="entry name" value="Peptidase_S9"/>
    <property type="match status" value="1"/>
</dbReference>
<reference evidence="3 4" key="1">
    <citation type="submission" date="2021-03" db="EMBL/GenBank/DDBJ databases">
        <title>Novel species identification of genus Shewanella.</title>
        <authorList>
            <person name="Liu G."/>
            <person name="Zhang Q."/>
        </authorList>
    </citation>
    <scope>NUCLEOTIDE SEQUENCE [LARGE SCALE GENOMIC DNA]</scope>
    <source>
        <strain evidence="3 4">FJAT-51800</strain>
    </source>
</reference>
<dbReference type="PANTHER" id="PTHR43056">
    <property type="entry name" value="PEPTIDASE S9 PROLYL OLIGOPEPTIDASE"/>
    <property type="match status" value="1"/>
</dbReference>
<evidence type="ECO:0000313" key="3">
    <source>
        <dbReference type="EMBL" id="QSX34939.1"/>
    </source>
</evidence>
<dbReference type="SUPFAM" id="SSF82171">
    <property type="entry name" value="DPP6 N-terminal domain-like"/>
    <property type="match status" value="1"/>
</dbReference>
<dbReference type="Gene3D" id="3.40.50.1820">
    <property type="entry name" value="alpha/beta hydrolase"/>
    <property type="match status" value="1"/>
</dbReference>
<organism evidence="3 4">
    <name type="scientific">Shewanella avicenniae</name>
    <dbReference type="NCBI Taxonomy" id="2814294"/>
    <lineage>
        <taxon>Bacteria</taxon>
        <taxon>Pseudomonadati</taxon>
        <taxon>Pseudomonadota</taxon>
        <taxon>Gammaproteobacteria</taxon>
        <taxon>Alteromonadales</taxon>
        <taxon>Shewanellaceae</taxon>
        <taxon>Shewanella</taxon>
    </lineage>
</organism>
<dbReference type="InterPro" id="IPR050585">
    <property type="entry name" value="Xaa-Pro_dipeptidyl-ppase/CocE"/>
</dbReference>